<comment type="caution">
    <text evidence="5">The sequence shown here is derived from an EMBL/GenBank/DDBJ whole genome shotgun (WGS) entry which is preliminary data.</text>
</comment>
<dbReference type="GO" id="GO:0030091">
    <property type="term" value="P:protein repair"/>
    <property type="evidence" value="ECO:0007669"/>
    <property type="project" value="InterPro"/>
</dbReference>
<dbReference type="NCBIfam" id="TIGR00357">
    <property type="entry name" value="peptide-methionine (R)-S-oxide reductase MsrB"/>
    <property type="match status" value="1"/>
</dbReference>
<sequence length="162" mass="17819">MIALMDRRRFLGIGGCAAAMLVLWRSGLSEADAAYPYTLSDADWRKRLSPLAYQVLRRRSTEYPFTSPLNKEHRRGTFACAGCAQPLFDSKTKFDSGTGWPSFWAPLPGAVGTSRDLELGYPRTEVHCSRCGGHLGHVFDDGPKPTGKRYCMNGVALTFAPG</sequence>
<dbReference type="EMBL" id="JFHR01000031">
    <property type="protein sequence ID" value="KEQ52980.1"/>
    <property type="molecule type" value="Genomic_DNA"/>
</dbReference>
<dbReference type="SUPFAM" id="SSF51316">
    <property type="entry name" value="Mss4-like"/>
    <property type="match status" value="1"/>
</dbReference>
<dbReference type="PATRIC" id="fig|46429.4.peg.2744"/>
<accession>A0A081RCQ7</accession>
<dbReference type="GO" id="GO:0006979">
    <property type="term" value="P:response to oxidative stress"/>
    <property type="evidence" value="ECO:0007669"/>
    <property type="project" value="InterPro"/>
</dbReference>
<dbReference type="PANTHER" id="PTHR10173">
    <property type="entry name" value="METHIONINE SULFOXIDE REDUCTASE"/>
    <property type="match status" value="1"/>
</dbReference>
<evidence type="ECO:0000259" key="4">
    <source>
        <dbReference type="PROSITE" id="PS51790"/>
    </source>
</evidence>
<evidence type="ECO:0000313" key="6">
    <source>
        <dbReference type="Proteomes" id="UP000028411"/>
    </source>
</evidence>
<protein>
    <recommendedName>
        <fullName evidence="1">peptide-methionine (R)-S-oxide reductase</fullName>
        <ecNumber evidence="1">1.8.4.12</ecNumber>
    </recommendedName>
</protein>
<dbReference type="Pfam" id="PF01641">
    <property type="entry name" value="SelR"/>
    <property type="match status" value="1"/>
</dbReference>
<reference evidence="5 6" key="1">
    <citation type="submission" date="2014-02" db="EMBL/GenBank/DDBJ databases">
        <title>Whole genome sequence of Sphingobium chlorophenolicum NBRC 16172.</title>
        <authorList>
            <person name="Gan H.M."/>
            <person name="Gan H.Y."/>
            <person name="Chew T.H."/>
            <person name="Savka M.A."/>
        </authorList>
    </citation>
    <scope>NUCLEOTIDE SEQUENCE [LARGE SCALE GENOMIC DNA]</scope>
    <source>
        <strain evidence="5 6">NBRC 16172</strain>
    </source>
</reference>
<dbReference type="PANTHER" id="PTHR10173:SF57">
    <property type="entry name" value="PEPTIDE-METHIONINE (R)-S-OXIDE REDUCTASE"/>
    <property type="match status" value="1"/>
</dbReference>
<dbReference type="RefSeq" id="WP_174544473.1">
    <property type="nucleotide sequence ID" value="NZ_JFHR01000031.1"/>
</dbReference>
<evidence type="ECO:0000313" key="5">
    <source>
        <dbReference type="EMBL" id="KEQ52980.1"/>
    </source>
</evidence>
<dbReference type="AlphaFoldDB" id="A0A081RCQ7"/>
<feature type="domain" description="MsrB" evidence="4">
    <location>
        <begin position="41"/>
        <end position="162"/>
    </location>
</feature>
<dbReference type="InterPro" id="IPR011057">
    <property type="entry name" value="Mss4-like_sf"/>
</dbReference>
<evidence type="ECO:0000256" key="3">
    <source>
        <dbReference type="ARBA" id="ARBA00048488"/>
    </source>
</evidence>
<dbReference type="InterPro" id="IPR028427">
    <property type="entry name" value="Met_Sox_Rdtase_MsrB"/>
</dbReference>
<dbReference type="EC" id="1.8.4.12" evidence="1"/>
<dbReference type="eggNOG" id="COG0229">
    <property type="taxonomic scope" value="Bacteria"/>
</dbReference>
<dbReference type="Proteomes" id="UP000028411">
    <property type="component" value="Unassembled WGS sequence"/>
</dbReference>
<dbReference type="InterPro" id="IPR002579">
    <property type="entry name" value="Met_Sox_Rdtase_MsrB_dom"/>
</dbReference>
<dbReference type="GO" id="GO:0033743">
    <property type="term" value="F:peptide-methionine (R)-S-oxide reductase activity"/>
    <property type="evidence" value="ECO:0007669"/>
    <property type="project" value="UniProtKB-EC"/>
</dbReference>
<evidence type="ECO:0000256" key="2">
    <source>
        <dbReference type="ARBA" id="ARBA00023002"/>
    </source>
</evidence>
<organism evidence="5 6">
    <name type="scientific">Sphingobium chlorophenolicum</name>
    <dbReference type="NCBI Taxonomy" id="46429"/>
    <lineage>
        <taxon>Bacteria</taxon>
        <taxon>Pseudomonadati</taxon>
        <taxon>Pseudomonadota</taxon>
        <taxon>Alphaproteobacteria</taxon>
        <taxon>Sphingomonadales</taxon>
        <taxon>Sphingomonadaceae</taxon>
        <taxon>Sphingobium</taxon>
    </lineage>
</organism>
<gene>
    <name evidence="5" type="ORF">BV95_02771</name>
</gene>
<dbReference type="GO" id="GO:0005737">
    <property type="term" value="C:cytoplasm"/>
    <property type="evidence" value="ECO:0007669"/>
    <property type="project" value="TreeGrafter"/>
</dbReference>
<name>A0A081RCQ7_SPHCR</name>
<dbReference type="Gene3D" id="2.170.150.20">
    <property type="entry name" value="Peptide methionine sulfoxide reductase"/>
    <property type="match status" value="1"/>
</dbReference>
<dbReference type="PROSITE" id="PS51318">
    <property type="entry name" value="TAT"/>
    <property type="match status" value="1"/>
</dbReference>
<dbReference type="InterPro" id="IPR006311">
    <property type="entry name" value="TAT_signal"/>
</dbReference>
<keyword evidence="2 5" id="KW-0560">Oxidoreductase</keyword>
<evidence type="ECO:0000256" key="1">
    <source>
        <dbReference type="ARBA" id="ARBA00012499"/>
    </source>
</evidence>
<comment type="catalytic activity">
    <reaction evidence="3">
        <text>L-methionyl-[protein] + [thioredoxin]-disulfide + H2O = L-methionyl-(R)-S-oxide-[protein] + [thioredoxin]-dithiol</text>
        <dbReference type="Rhea" id="RHEA:24164"/>
        <dbReference type="Rhea" id="RHEA-COMP:10698"/>
        <dbReference type="Rhea" id="RHEA-COMP:10700"/>
        <dbReference type="Rhea" id="RHEA-COMP:12313"/>
        <dbReference type="Rhea" id="RHEA-COMP:12314"/>
        <dbReference type="ChEBI" id="CHEBI:15377"/>
        <dbReference type="ChEBI" id="CHEBI:16044"/>
        <dbReference type="ChEBI" id="CHEBI:29950"/>
        <dbReference type="ChEBI" id="CHEBI:45764"/>
        <dbReference type="ChEBI" id="CHEBI:50058"/>
        <dbReference type="EC" id="1.8.4.12"/>
    </reaction>
</comment>
<proteinExistence type="predicted"/>
<dbReference type="PROSITE" id="PS51790">
    <property type="entry name" value="MSRB"/>
    <property type="match status" value="1"/>
</dbReference>